<comment type="caution">
    <text evidence="1">The sequence shown here is derived from an EMBL/GenBank/DDBJ whole genome shotgun (WGS) entry which is preliminary data.</text>
</comment>
<dbReference type="Proteomes" id="UP000031675">
    <property type="component" value="Unassembled WGS sequence"/>
</dbReference>
<evidence type="ECO:0000313" key="2">
    <source>
        <dbReference type="Proteomes" id="UP000031675"/>
    </source>
</evidence>
<dbReference type="RefSeq" id="WP_040275376.1">
    <property type="nucleotide sequence ID" value="NZ_JROO01000036.1"/>
</dbReference>
<evidence type="ECO:0008006" key="3">
    <source>
        <dbReference type="Google" id="ProtNLM"/>
    </source>
</evidence>
<name>A0A0C2FEA8_9ACTN</name>
<organism evidence="1 2">
    <name type="scientific">Streptomonospora alba</name>
    <dbReference type="NCBI Taxonomy" id="183763"/>
    <lineage>
        <taxon>Bacteria</taxon>
        <taxon>Bacillati</taxon>
        <taxon>Actinomycetota</taxon>
        <taxon>Actinomycetes</taxon>
        <taxon>Streptosporangiales</taxon>
        <taxon>Nocardiopsidaceae</taxon>
        <taxon>Streptomonospora</taxon>
    </lineage>
</organism>
<keyword evidence="2" id="KW-1185">Reference proteome</keyword>
<evidence type="ECO:0000313" key="1">
    <source>
        <dbReference type="EMBL" id="KIH97549.1"/>
    </source>
</evidence>
<sequence length="116" mass="11763">MSLLLMVLALLGALAVLGTGAWVAAQLRRGDQDVEPGAAAPAVAAPADPPAGGYTLLEDGRERAEAALPGDTLARVRGLLAEGRGNEAVGAVRDATGCGPQRAEEIVAEIRDAERP</sequence>
<gene>
    <name evidence="1" type="ORF">LP52_18615</name>
</gene>
<dbReference type="OrthoDB" id="9937012at2"/>
<proteinExistence type="predicted"/>
<accession>A0A0C2FEA8</accession>
<protein>
    <recommendedName>
        <fullName evidence="3">Ribosomal protein L7/L12 C-terminal domain-containing protein</fullName>
    </recommendedName>
</protein>
<dbReference type="EMBL" id="JROO01000036">
    <property type="protein sequence ID" value="KIH97549.1"/>
    <property type="molecule type" value="Genomic_DNA"/>
</dbReference>
<dbReference type="AlphaFoldDB" id="A0A0C2FEA8"/>
<reference evidence="2" key="1">
    <citation type="journal article" date="2015" name="Chem. Biol.">
        <title>Structure, bioactivity, and resistance mechanism of streptomonomicin, an unusual lasso Peptide from an understudied halophilic actinomycete.</title>
        <authorList>
            <person name="Metelev M."/>
            <person name="Tietz J.I."/>
            <person name="Melby J.O."/>
            <person name="Blair P.M."/>
            <person name="Zhu L."/>
            <person name="Livnat I."/>
            <person name="Severinov K."/>
            <person name="Mitchell D.A."/>
        </authorList>
    </citation>
    <scope>NUCLEOTIDE SEQUENCE [LARGE SCALE GENOMIC DNA]</scope>
    <source>
        <strain evidence="2">YIM 90003</strain>
    </source>
</reference>